<keyword evidence="4" id="KW-1185">Reference proteome</keyword>
<dbReference type="Pfam" id="PF00071">
    <property type="entry name" value="Ras"/>
    <property type="match status" value="1"/>
</dbReference>
<sequence>MVEKSQSQFKIVVLGEARVGKTSLTLRFCRGNFDEKQISTVDASCLSQTVSLGGGSSAQKVTLNIWDTAGQERYHALNKVYYQGAEGALIVYDITDLESWNKVSMWVKELQRYLPAETPIIITGNKCDIQNRQIPLDEAERYAMSVGSQHFSSSAKTGAGVNDLFRNLTEKIIEYKKNQKDSQPKFKQNTRGRLNIGGMTDFNPDANVRLSRTGDAKQTQEVQKKKKEKKGCCGGGG</sequence>
<evidence type="ECO:0000256" key="2">
    <source>
        <dbReference type="SAM" id="MobiDB-lite"/>
    </source>
</evidence>
<dbReference type="PROSITE" id="PS51417">
    <property type="entry name" value="ARF"/>
    <property type="match status" value="1"/>
</dbReference>
<dbReference type="FunFam" id="3.40.50.300:FF:000808">
    <property type="entry name" value="Small GTP-binding protein, putative"/>
    <property type="match status" value="1"/>
</dbReference>
<dbReference type="EMBL" id="RRYP01000271">
    <property type="protein sequence ID" value="TNV87699.1"/>
    <property type="molecule type" value="Genomic_DNA"/>
</dbReference>
<dbReference type="NCBIfam" id="TIGR00231">
    <property type="entry name" value="small_GTP"/>
    <property type="match status" value="1"/>
</dbReference>
<dbReference type="InterPro" id="IPR027417">
    <property type="entry name" value="P-loop_NTPase"/>
</dbReference>
<dbReference type="InterPro" id="IPR005225">
    <property type="entry name" value="Small_GTP-bd"/>
</dbReference>
<dbReference type="GO" id="GO:0005525">
    <property type="term" value="F:GTP binding"/>
    <property type="evidence" value="ECO:0007669"/>
    <property type="project" value="InterPro"/>
</dbReference>
<dbReference type="InterPro" id="IPR001806">
    <property type="entry name" value="Small_GTPase"/>
</dbReference>
<dbReference type="Gene3D" id="3.40.50.300">
    <property type="entry name" value="P-loop containing nucleotide triphosphate hydrolases"/>
    <property type="match status" value="1"/>
</dbReference>
<feature type="region of interest" description="Disordered" evidence="2">
    <location>
        <begin position="180"/>
        <end position="237"/>
    </location>
</feature>
<name>A0A8J8P847_HALGN</name>
<gene>
    <name evidence="3" type="ORF">FGO68_gene10689</name>
</gene>
<dbReference type="AlphaFoldDB" id="A0A8J8P847"/>
<reference evidence="3" key="1">
    <citation type="submission" date="2019-06" db="EMBL/GenBank/DDBJ databases">
        <authorList>
            <person name="Zheng W."/>
        </authorList>
    </citation>
    <scope>NUCLEOTIDE SEQUENCE</scope>
    <source>
        <strain evidence="3">QDHG01</strain>
    </source>
</reference>
<dbReference type="SMART" id="SM00173">
    <property type="entry name" value="RAS"/>
    <property type="match status" value="1"/>
</dbReference>
<comment type="caution">
    <text evidence="3">The sequence shown here is derived from an EMBL/GenBank/DDBJ whole genome shotgun (WGS) entry which is preliminary data.</text>
</comment>
<dbReference type="SUPFAM" id="SSF52540">
    <property type="entry name" value="P-loop containing nucleoside triphosphate hydrolases"/>
    <property type="match status" value="1"/>
</dbReference>
<proteinExistence type="predicted"/>
<dbReference type="SMART" id="SM00175">
    <property type="entry name" value="RAB"/>
    <property type="match status" value="1"/>
</dbReference>
<protein>
    <submittedName>
        <fullName evidence="3">Uncharacterized protein</fullName>
    </submittedName>
</protein>
<dbReference type="PROSITE" id="PS51420">
    <property type="entry name" value="RHO"/>
    <property type="match status" value="1"/>
</dbReference>
<dbReference type="SMART" id="SM00176">
    <property type="entry name" value="RAN"/>
    <property type="match status" value="1"/>
</dbReference>
<dbReference type="GO" id="GO:0003924">
    <property type="term" value="F:GTPase activity"/>
    <property type="evidence" value="ECO:0007669"/>
    <property type="project" value="InterPro"/>
</dbReference>
<accession>A0A8J8P847</accession>
<dbReference type="SMART" id="SM00174">
    <property type="entry name" value="RHO"/>
    <property type="match status" value="1"/>
</dbReference>
<dbReference type="Proteomes" id="UP000785679">
    <property type="component" value="Unassembled WGS sequence"/>
</dbReference>
<organism evidence="3 4">
    <name type="scientific">Halteria grandinella</name>
    <dbReference type="NCBI Taxonomy" id="5974"/>
    <lineage>
        <taxon>Eukaryota</taxon>
        <taxon>Sar</taxon>
        <taxon>Alveolata</taxon>
        <taxon>Ciliophora</taxon>
        <taxon>Intramacronucleata</taxon>
        <taxon>Spirotrichea</taxon>
        <taxon>Stichotrichia</taxon>
        <taxon>Sporadotrichida</taxon>
        <taxon>Halteriidae</taxon>
        <taxon>Halteria</taxon>
    </lineage>
</organism>
<evidence type="ECO:0000313" key="4">
    <source>
        <dbReference type="Proteomes" id="UP000785679"/>
    </source>
</evidence>
<dbReference type="PRINTS" id="PR00449">
    <property type="entry name" value="RASTRNSFRMNG"/>
</dbReference>
<dbReference type="PROSITE" id="PS51419">
    <property type="entry name" value="RAB"/>
    <property type="match status" value="1"/>
</dbReference>
<dbReference type="PANTHER" id="PTHR47978">
    <property type="match status" value="1"/>
</dbReference>
<dbReference type="OrthoDB" id="63533at2759"/>
<keyword evidence="1" id="KW-0547">Nucleotide-binding</keyword>
<dbReference type="PROSITE" id="PS51421">
    <property type="entry name" value="RAS"/>
    <property type="match status" value="1"/>
</dbReference>
<evidence type="ECO:0000313" key="3">
    <source>
        <dbReference type="EMBL" id="TNV87699.1"/>
    </source>
</evidence>
<evidence type="ECO:0000256" key="1">
    <source>
        <dbReference type="ARBA" id="ARBA00022741"/>
    </source>
</evidence>